<dbReference type="SMART" id="SM00667">
    <property type="entry name" value="LisH"/>
    <property type="match status" value="1"/>
</dbReference>
<dbReference type="Pfam" id="PF12796">
    <property type="entry name" value="Ank_2"/>
    <property type="match status" value="1"/>
</dbReference>
<evidence type="ECO:0000313" key="15">
    <source>
        <dbReference type="Proteomes" id="UP001558613"/>
    </source>
</evidence>
<dbReference type="Pfam" id="PF10607">
    <property type="entry name" value="CTLH"/>
    <property type="match status" value="1"/>
</dbReference>
<feature type="repeat" description="ANK" evidence="10">
    <location>
        <begin position="531"/>
        <end position="563"/>
    </location>
</feature>
<dbReference type="SMART" id="SM00248">
    <property type="entry name" value="ANK"/>
    <property type="match status" value="3"/>
</dbReference>
<evidence type="ECO:0000259" key="12">
    <source>
        <dbReference type="PROSITE" id="PS50897"/>
    </source>
</evidence>
<proteinExistence type="predicted"/>
<feature type="domain" description="RING-Gid-type" evidence="13">
    <location>
        <begin position="314"/>
        <end position="381"/>
    </location>
</feature>
<accession>A0ABR3MB29</accession>
<dbReference type="CDD" id="cd16659">
    <property type="entry name" value="RING-Ubox_Emp"/>
    <property type="match status" value="1"/>
</dbReference>
<evidence type="ECO:0000256" key="11">
    <source>
        <dbReference type="PROSITE-ProRule" id="PRU01215"/>
    </source>
</evidence>
<organism evidence="14 15">
    <name type="scientific">Cirrhinus molitorella</name>
    <name type="common">mud carp</name>
    <dbReference type="NCBI Taxonomy" id="172907"/>
    <lineage>
        <taxon>Eukaryota</taxon>
        <taxon>Metazoa</taxon>
        <taxon>Chordata</taxon>
        <taxon>Craniata</taxon>
        <taxon>Vertebrata</taxon>
        <taxon>Euteleostomi</taxon>
        <taxon>Actinopterygii</taxon>
        <taxon>Neopterygii</taxon>
        <taxon>Teleostei</taxon>
        <taxon>Ostariophysi</taxon>
        <taxon>Cypriniformes</taxon>
        <taxon>Cyprinidae</taxon>
        <taxon>Labeoninae</taxon>
        <taxon>Labeonini</taxon>
        <taxon>Cirrhinus</taxon>
    </lineage>
</organism>
<feature type="repeat" description="ANK" evidence="10">
    <location>
        <begin position="597"/>
        <end position="622"/>
    </location>
</feature>
<dbReference type="PROSITE" id="PS50297">
    <property type="entry name" value="ANK_REP_REGION"/>
    <property type="match status" value="3"/>
</dbReference>
<keyword evidence="8" id="KW-0265">Erythrocyte maturation</keyword>
<dbReference type="InterPro" id="IPR044063">
    <property type="entry name" value="ZF_RING_GID"/>
</dbReference>
<keyword evidence="15" id="KW-1185">Reference proteome</keyword>
<dbReference type="Pfam" id="PF00023">
    <property type="entry name" value="Ank"/>
    <property type="match status" value="1"/>
</dbReference>
<dbReference type="Proteomes" id="UP001558613">
    <property type="component" value="Unassembled WGS sequence"/>
</dbReference>
<evidence type="ECO:0000256" key="4">
    <source>
        <dbReference type="ARBA" id="ARBA00022490"/>
    </source>
</evidence>
<evidence type="ECO:0000256" key="3">
    <source>
        <dbReference type="ARBA" id="ARBA00014384"/>
    </source>
</evidence>
<dbReference type="Gene3D" id="1.25.40.20">
    <property type="entry name" value="Ankyrin repeat-containing domain"/>
    <property type="match status" value="1"/>
</dbReference>
<evidence type="ECO:0000256" key="2">
    <source>
        <dbReference type="ARBA" id="ARBA00004496"/>
    </source>
</evidence>
<dbReference type="SUPFAM" id="SSF48403">
    <property type="entry name" value="Ankyrin repeat"/>
    <property type="match status" value="1"/>
</dbReference>
<dbReference type="EMBL" id="JAYMGO010000014">
    <property type="protein sequence ID" value="KAL1261481.1"/>
    <property type="molecule type" value="Genomic_DNA"/>
</dbReference>
<dbReference type="PROSITE" id="PS50896">
    <property type="entry name" value="LISH"/>
    <property type="match status" value="1"/>
</dbReference>
<dbReference type="PANTHER" id="PTHR12170:SF2">
    <property type="entry name" value="E3 UBIQUITIN-PROTEIN TRANSFERASE MAEA"/>
    <property type="match status" value="1"/>
</dbReference>
<dbReference type="InterPro" id="IPR024964">
    <property type="entry name" value="CTLH/CRA"/>
</dbReference>
<keyword evidence="4" id="KW-0963">Cytoplasm</keyword>
<sequence>MAVQETAAQLSMALKVQEYPTLKVPYETLNKRFRAAQKNIDRETSHVTMVVAELEKTLSSFPVVDTVVSLLDGVVEKLSALKRKAAESIQAEDESAKLCKRRIEHLKEHSSDQPASVNVWKKKRMDRMMVEHLLRCGYYNTAVKLARQSGIEDLVNIEMFLTAKEVEESLERQETATCLAWCHDNKSRLRKMKSCLEFSLRIQEFIELIRQNKRMDAVRHARKHFSQAEGGQLDEVRQVMGMLAFPSDTHISPYKDLLDPARWKMLIQQFRYDNYRLHQLGNNSVFTITLQAGLSAIKTPQCYKEDGTSKNPDCPVCSKSLNKLAQPLPMAHCANSRLVCKISGEVMNENNPPMMLPNGYVYGYNSLLSIRQDDKVICPRTKEVFNFSQAEKGVQSFSPCSMQVNLIDNETKEKREEPYDPLFLPLTKLGTKTRDRQFLHIVGDVLSLSWLKYKTFEDINATVALLLPSFACRCIDNNELLSLQEILVMMDINSGDYDGNTVMHRACEKGRTDMVKYLLSIGATCQLTNRFGCTPLHLAVKNKHFDVIKILIVEGATVSLHPVQIGMELIKAVLTKNSQLLDAWYLAGTNMNQGDYNGQTALHAAVEKRDKSMVSKLLEYGATPEVNILFIILLFTC</sequence>
<dbReference type="InterPro" id="IPR006594">
    <property type="entry name" value="LisH"/>
</dbReference>
<dbReference type="InterPro" id="IPR036770">
    <property type="entry name" value="Ankyrin_rpt-contain_sf"/>
</dbReference>
<keyword evidence="6 11" id="KW-0863">Zinc-finger</keyword>
<comment type="caution">
    <text evidence="14">The sequence shown here is derived from an EMBL/GenBank/DDBJ whole genome shotgun (WGS) entry which is preliminary data.</text>
</comment>
<protein>
    <recommendedName>
        <fullName evidence="3">E3 ubiquitin-protein transferase MAEA</fullName>
    </recommendedName>
    <alternativeName>
        <fullName evidence="9">Macrophage erythroblast attacher</fullName>
    </alternativeName>
</protein>
<keyword evidence="7" id="KW-0862">Zinc</keyword>
<feature type="domain" description="CTLH" evidence="12">
    <location>
        <begin position="159"/>
        <end position="216"/>
    </location>
</feature>
<dbReference type="PANTHER" id="PTHR12170">
    <property type="entry name" value="MACROPHAGE ERYTHROBLAST ATTACHER-RELATED"/>
    <property type="match status" value="1"/>
</dbReference>
<feature type="repeat" description="ANK" evidence="10">
    <location>
        <begin position="498"/>
        <end position="530"/>
    </location>
</feature>
<keyword evidence="5" id="KW-0479">Metal-binding</keyword>
<gene>
    <name evidence="14" type="ORF">QQF64_006746</name>
</gene>
<evidence type="ECO:0000256" key="6">
    <source>
        <dbReference type="ARBA" id="ARBA00022771"/>
    </source>
</evidence>
<dbReference type="SUPFAM" id="SSF57850">
    <property type="entry name" value="RING/U-box"/>
    <property type="match status" value="1"/>
</dbReference>
<dbReference type="PROSITE" id="PS50088">
    <property type="entry name" value="ANK_REPEAT"/>
    <property type="match status" value="3"/>
</dbReference>
<dbReference type="InterPro" id="IPR002110">
    <property type="entry name" value="Ankyrin_rpt"/>
</dbReference>
<dbReference type="InterPro" id="IPR006595">
    <property type="entry name" value="CTLH_C"/>
</dbReference>
<reference evidence="14 15" key="1">
    <citation type="submission" date="2023-09" db="EMBL/GenBank/DDBJ databases">
        <authorList>
            <person name="Wang M."/>
        </authorList>
    </citation>
    <scope>NUCLEOTIDE SEQUENCE [LARGE SCALE GENOMIC DNA]</scope>
    <source>
        <strain evidence="14">GT-2023</strain>
        <tissue evidence="14">Liver</tissue>
    </source>
</reference>
<dbReference type="PROSITE" id="PS51867">
    <property type="entry name" value="ZF_RING_GID"/>
    <property type="match status" value="1"/>
</dbReference>
<evidence type="ECO:0000313" key="14">
    <source>
        <dbReference type="EMBL" id="KAL1261481.1"/>
    </source>
</evidence>
<evidence type="ECO:0000256" key="9">
    <source>
        <dbReference type="ARBA" id="ARBA00029678"/>
    </source>
</evidence>
<dbReference type="InterPro" id="IPR045098">
    <property type="entry name" value="Fyv10_fam"/>
</dbReference>
<evidence type="ECO:0000259" key="13">
    <source>
        <dbReference type="PROSITE" id="PS51867"/>
    </source>
</evidence>
<keyword evidence="10" id="KW-0040">ANK repeat</keyword>
<evidence type="ECO:0000256" key="8">
    <source>
        <dbReference type="ARBA" id="ARBA00023057"/>
    </source>
</evidence>
<evidence type="ECO:0000256" key="10">
    <source>
        <dbReference type="PROSITE-ProRule" id="PRU00023"/>
    </source>
</evidence>
<dbReference type="SMART" id="SM00668">
    <property type="entry name" value="CTLH"/>
    <property type="match status" value="1"/>
</dbReference>
<evidence type="ECO:0000256" key="5">
    <source>
        <dbReference type="ARBA" id="ARBA00022723"/>
    </source>
</evidence>
<comment type="subcellular location">
    <subcellularLocation>
        <location evidence="2">Cytoplasm</location>
    </subcellularLocation>
    <subcellularLocation>
        <location evidence="1">Nucleus matrix</location>
    </subcellularLocation>
</comment>
<name>A0ABR3MB29_9TELE</name>
<dbReference type="PROSITE" id="PS50897">
    <property type="entry name" value="CTLH"/>
    <property type="match status" value="1"/>
</dbReference>
<dbReference type="InterPro" id="IPR013144">
    <property type="entry name" value="CRA_dom"/>
</dbReference>
<evidence type="ECO:0000256" key="1">
    <source>
        <dbReference type="ARBA" id="ARBA00004109"/>
    </source>
</evidence>
<feature type="zinc finger region" description="RING-Gid-type" evidence="11">
    <location>
        <begin position="314"/>
        <end position="381"/>
    </location>
</feature>
<dbReference type="SMART" id="SM00757">
    <property type="entry name" value="CRA"/>
    <property type="match status" value="1"/>
</dbReference>
<evidence type="ECO:0000256" key="7">
    <source>
        <dbReference type="ARBA" id="ARBA00022833"/>
    </source>
</evidence>